<accession>A0ABR4HJH1</accession>
<evidence type="ECO:0000313" key="2">
    <source>
        <dbReference type="Proteomes" id="UP001610335"/>
    </source>
</evidence>
<proteinExistence type="predicted"/>
<evidence type="ECO:0000313" key="1">
    <source>
        <dbReference type="EMBL" id="KAL2815634.1"/>
    </source>
</evidence>
<name>A0ABR4HJH1_9EURO</name>
<keyword evidence="2" id="KW-1185">Reference proteome</keyword>
<reference evidence="1 2" key="1">
    <citation type="submission" date="2024-07" db="EMBL/GenBank/DDBJ databases">
        <title>Section-level genome sequencing and comparative genomics of Aspergillus sections Usti and Cavernicolus.</title>
        <authorList>
            <consortium name="Lawrence Berkeley National Laboratory"/>
            <person name="Nybo J.L."/>
            <person name="Vesth T.C."/>
            <person name="Theobald S."/>
            <person name="Frisvad J.C."/>
            <person name="Larsen T.O."/>
            <person name="Kjaerboelling I."/>
            <person name="Rothschild-Mancinelli K."/>
            <person name="Lyhne E.K."/>
            <person name="Kogle M.E."/>
            <person name="Barry K."/>
            <person name="Clum A."/>
            <person name="Na H."/>
            <person name="Ledsgaard L."/>
            <person name="Lin J."/>
            <person name="Lipzen A."/>
            <person name="Kuo A."/>
            <person name="Riley R."/>
            <person name="Mondo S."/>
            <person name="LaButti K."/>
            <person name="Haridas S."/>
            <person name="Pangalinan J."/>
            <person name="Salamov A.A."/>
            <person name="Simmons B.A."/>
            <person name="Magnuson J.K."/>
            <person name="Chen J."/>
            <person name="Drula E."/>
            <person name="Henrissat B."/>
            <person name="Wiebenga A."/>
            <person name="Lubbers R.J."/>
            <person name="Gomes A.C."/>
            <person name="Makela M.R."/>
            <person name="Stajich J."/>
            <person name="Grigoriev I.V."/>
            <person name="Mortensen U.H."/>
            <person name="De vries R.P."/>
            <person name="Baker S.E."/>
            <person name="Andersen M.R."/>
        </authorList>
    </citation>
    <scope>NUCLEOTIDE SEQUENCE [LARGE SCALE GENOMIC DNA]</scope>
    <source>
        <strain evidence="1 2">CBS 600.67</strain>
    </source>
</reference>
<sequence length="160" mass="17939">MDNEFPVYSFQPCGSRQFKNQDPPWEALPELSIEAPSAGASLSTSQQITRIGNRSSYRNWGCQSSPQFLYLSSHAPLSLFCCFELSQYTYTDNPSRSNQEVSPVTSAIEFASIPSKDVIQAHLRSIHNLILETGSTLPLTLSFRSDRPLTTAEHDHRRSL</sequence>
<comment type="caution">
    <text evidence="1">The sequence shown here is derived from an EMBL/GenBank/DDBJ whole genome shotgun (WGS) entry which is preliminary data.</text>
</comment>
<gene>
    <name evidence="1" type="ORF">BDW59DRAFT_15139</name>
</gene>
<organism evidence="1 2">
    <name type="scientific">Aspergillus cavernicola</name>
    <dbReference type="NCBI Taxonomy" id="176166"/>
    <lineage>
        <taxon>Eukaryota</taxon>
        <taxon>Fungi</taxon>
        <taxon>Dikarya</taxon>
        <taxon>Ascomycota</taxon>
        <taxon>Pezizomycotina</taxon>
        <taxon>Eurotiomycetes</taxon>
        <taxon>Eurotiomycetidae</taxon>
        <taxon>Eurotiales</taxon>
        <taxon>Aspergillaceae</taxon>
        <taxon>Aspergillus</taxon>
        <taxon>Aspergillus subgen. Nidulantes</taxon>
    </lineage>
</organism>
<dbReference type="Proteomes" id="UP001610335">
    <property type="component" value="Unassembled WGS sequence"/>
</dbReference>
<protein>
    <submittedName>
        <fullName evidence="1">Uncharacterized protein</fullName>
    </submittedName>
</protein>
<dbReference type="EMBL" id="JBFXLS010000110">
    <property type="protein sequence ID" value="KAL2815634.1"/>
    <property type="molecule type" value="Genomic_DNA"/>
</dbReference>